<evidence type="ECO:0000313" key="1">
    <source>
        <dbReference type="EMBL" id="MBB4674656.1"/>
    </source>
</evidence>
<gene>
    <name evidence="1" type="ORF">HNR67_000774</name>
</gene>
<proteinExistence type="predicted"/>
<reference evidence="1 2" key="1">
    <citation type="submission" date="2020-08" db="EMBL/GenBank/DDBJ databases">
        <title>Sequencing the genomes of 1000 actinobacteria strains.</title>
        <authorList>
            <person name="Klenk H.-P."/>
        </authorList>
    </citation>
    <scope>NUCLEOTIDE SEQUENCE [LARGE SCALE GENOMIC DNA]</scope>
    <source>
        <strain evidence="1 2">DSM 44230</strain>
    </source>
</reference>
<organism evidence="1 2">
    <name type="scientific">Crossiella cryophila</name>
    <dbReference type="NCBI Taxonomy" id="43355"/>
    <lineage>
        <taxon>Bacteria</taxon>
        <taxon>Bacillati</taxon>
        <taxon>Actinomycetota</taxon>
        <taxon>Actinomycetes</taxon>
        <taxon>Pseudonocardiales</taxon>
        <taxon>Pseudonocardiaceae</taxon>
        <taxon>Crossiella</taxon>
    </lineage>
</organism>
<dbReference type="PANTHER" id="PTHR42110">
    <property type="entry name" value="L-ASPARAGINASE, PUTATIVE (AFU_ORTHOLOGUE AFUA_3G11890)-RELATED"/>
    <property type="match status" value="1"/>
</dbReference>
<evidence type="ECO:0000313" key="2">
    <source>
        <dbReference type="Proteomes" id="UP000533598"/>
    </source>
</evidence>
<comment type="caution">
    <text evidence="1">The sequence shown here is derived from an EMBL/GenBank/DDBJ whole genome shotgun (WGS) entry which is preliminary data.</text>
</comment>
<name>A0A7W7C757_9PSEU</name>
<dbReference type="AlphaFoldDB" id="A0A7W7C757"/>
<sequence length="309" mass="32289">MVRSGFREGVHRGSVVIVRPDGVLRHVRGNGRQVVLPRSSNKPFQVLGMLRCGLDLPDDTDLALGCGSHNGEPEHVARVRAILAKHGLSEADLRCPPDLPVHEASADAILAAGGKAEPVTMNCSGKHAAMLTTCVQRGWNTANYTDPSHPLQVTIRDTMADLGEEPITVTTVDGCGAPMFGLSLVGLARAFGKLVQGADGSHERRIADAMRANPFMVAGTGREDTRLMNAVPGLLSKAGAEGVYGAALPDGTAIAIKIDDGHQRARLPVMAGALRFLGAGTPELAELAEETILGGGRPVGSARLLPGVF</sequence>
<dbReference type="Proteomes" id="UP000533598">
    <property type="component" value="Unassembled WGS sequence"/>
</dbReference>
<keyword evidence="2" id="KW-1185">Reference proteome</keyword>
<dbReference type="EMBL" id="JACHMH010000001">
    <property type="protein sequence ID" value="MBB4674656.1"/>
    <property type="molecule type" value="Genomic_DNA"/>
</dbReference>
<protein>
    <submittedName>
        <fullName evidence="1">L-asparaginase II</fullName>
    </submittedName>
</protein>
<dbReference type="PANTHER" id="PTHR42110:SF1">
    <property type="entry name" value="L-ASPARAGINASE, PUTATIVE (AFU_ORTHOLOGUE AFUA_3G11890)-RELATED"/>
    <property type="match status" value="1"/>
</dbReference>
<accession>A0A7W7C757</accession>
<dbReference type="Pfam" id="PF06089">
    <property type="entry name" value="Asparaginase_II"/>
    <property type="match status" value="1"/>
</dbReference>
<dbReference type="InterPro" id="IPR010349">
    <property type="entry name" value="Asparaginase_II"/>
</dbReference>